<protein>
    <recommendedName>
        <fullName evidence="4">Endonuclease/exonuclease/phosphatase domain-containing protein</fullName>
    </recommendedName>
</protein>
<evidence type="ECO:0000256" key="1">
    <source>
        <dbReference type="SAM" id="MobiDB-lite"/>
    </source>
</evidence>
<dbReference type="PANTHER" id="PTHR33710:SF71">
    <property type="entry name" value="ENDONUCLEASE_EXONUCLEASE_PHOSPHATASE DOMAIN-CONTAINING PROTEIN"/>
    <property type="match status" value="1"/>
</dbReference>
<sequence>MIVSKKMCDPPSSLQALIADKDIGVAASLFSYEVHHRLRSSQSGSGFRDRISDGMRNQRESSLSPSFVKEQGKGLIFEGICEIPRVENMEVCQPFPSQPPKSSSFPSCSLELPLPVVRELYPRKSKPSSPKEDSNLLSGSQGDTVVSPSSDFLIDGLSPRKMAKVHEVLCFLDIKVYSKEEEQWLHSWNARGLGSRNKRRVVKDFLRSENPEVVMIQKQKRRSVTEGLWVVSDGRNKDWVALPACRALGEVQKIGGSSLTSSMRDFDSFIRECELLDPPLRNASFTWSNLQESPVCKRLDRFLYSNEWGQLFPQGLQEALIRRTSDHWPIVLDTNPFMWGPTPFRFENMWLQHPSFKENFRNWWSGFQGNGWEGHKFMRRLQLLKPN</sequence>
<feature type="compositionally biased region" description="Basic and acidic residues" evidence="1">
    <location>
        <begin position="47"/>
        <end position="59"/>
    </location>
</feature>
<feature type="region of interest" description="Disordered" evidence="1">
    <location>
        <begin position="122"/>
        <end position="143"/>
    </location>
</feature>
<name>A0A438GEG5_VITVI</name>
<organism evidence="2 3">
    <name type="scientific">Vitis vinifera</name>
    <name type="common">Grape</name>
    <dbReference type="NCBI Taxonomy" id="29760"/>
    <lineage>
        <taxon>Eukaryota</taxon>
        <taxon>Viridiplantae</taxon>
        <taxon>Streptophyta</taxon>
        <taxon>Embryophyta</taxon>
        <taxon>Tracheophyta</taxon>
        <taxon>Spermatophyta</taxon>
        <taxon>Magnoliopsida</taxon>
        <taxon>eudicotyledons</taxon>
        <taxon>Gunneridae</taxon>
        <taxon>Pentapetalae</taxon>
        <taxon>rosids</taxon>
        <taxon>Vitales</taxon>
        <taxon>Vitaceae</taxon>
        <taxon>Viteae</taxon>
        <taxon>Vitis</taxon>
    </lineage>
</organism>
<comment type="caution">
    <text evidence="2">The sequence shown here is derived from an EMBL/GenBank/DDBJ whole genome shotgun (WGS) entry which is preliminary data.</text>
</comment>
<reference evidence="2 3" key="1">
    <citation type="journal article" date="2018" name="PLoS Genet.">
        <title>Population sequencing reveals clonal diversity and ancestral inbreeding in the grapevine cultivar Chardonnay.</title>
        <authorList>
            <person name="Roach M.J."/>
            <person name="Johnson D.L."/>
            <person name="Bohlmann J."/>
            <person name="van Vuuren H.J."/>
            <person name="Jones S.J."/>
            <person name="Pretorius I.S."/>
            <person name="Schmidt S.A."/>
            <person name="Borneman A.R."/>
        </authorList>
    </citation>
    <scope>NUCLEOTIDE SEQUENCE [LARGE SCALE GENOMIC DNA]</scope>
    <source>
        <strain evidence="3">cv. Chardonnay</strain>
        <tissue evidence="2">Leaf</tissue>
    </source>
</reference>
<accession>A0A438GEG5</accession>
<dbReference type="PANTHER" id="PTHR33710">
    <property type="entry name" value="BNAC02G09200D PROTEIN"/>
    <property type="match status" value="1"/>
</dbReference>
<dbReference type="EMBL" id="QGNW01000461">
    <property type="protein sequence ID" value="RVW70580.1"/>
    <property type="molecule type" value="Genomic_DNA"/>
</dbReference>
<dbReference type="Proteomes" id="UP000288805">
    <property type="component" value="Unassembled WGS sequence"/>
</dbReference>
<gene>
    <name evidence="2" type="ORF">CK203_060647</name>
</gene>
<dbReference type="InterPro" id="IPR036691">
    <property type="entry name" value="Endo/exonu/phosph_ase_sf"/>
</dbReference>
<evidence type="ECO:0008006" key="4">
    <source>
        <dbReference type="Google" id="ProtNLM"/>
    </source>
</evidence>
<dbReference type="SUPFAM" id="SSF56219">
    <property type="entry name" value="DNase I-like"/>
    <property type="match status" value="1"/>
</dbReference>
<dbReference type="Gene3D" id="3.60.10.10">
    <property type="entry name" value="Endonuclease/exonuclease/phosphatase"/>
    <property type="match status" value="1"/>
</dbReference>
<proteinExistence type="predicted"/>
<evidence type="ECO:0000313" key="3">
    <source>
        <dbReference type="Proteomes" id="UP000288805"/>
    </source>
</evidence>
<evidence type="ECO:0000313" key="2">
    <source>
        <dbReference type="EMBL" id="RVW70580.1"/>
    </source>
</evidence>
<dbReference type="AlphaFoldDB" id="A0A438GEG5"/>
<feature type="region of interest" description="Disordered" evidence="1">
    <location>
        <begin position="43"/>
        <end position="65"/>
    </location>
</feature>